<dbReference type="RefSeq" id="XP_060672853.1">
    <property type="nucleotide sequence ID" value="XM_060816870.1"/>
</dbReference>
<evidence type="ECO:0000256" key="3">
    <source>
        <dbReference type="ARBA" id="ARBA00023125"/>
    </source>
</evidence>
<gene>
    <name evidence="8" type="primary">LOC132803614</name>
</gene>
<dbReference type="PANTHER" id="PTHR48019">
    <property type="entry name" value="SERUM RESPONSE FACTOR HOMOLOG"/>
    <property type="match status" value="1"/>
</dbReference>
<dbReference type="PROSITE" id="PS00350">
    <property type="entry name" value="MADS_BOX_1"/>
    <property type="match status" value="1"/>
</dbReference>
<reference evidence="8" key="1">
    <citation type="submission" date="2025-08" db="UniProtKB">
        <authorList>
            <consortium name="RefSeq"/>
        </authorList>
    </citation>
    <scope>IDENTIFICATION</scope>
    <source>
        <tissue evidence="8">Seedling</tissue>
    </source>
</reference>
<dbReference type="Proteomes" id="UP001652623">
    <property type="component" value="Chromosome 4"/>
</dbReference>
<organism evidence="7 8">
    <name type="scientific">Ziziphus jujuba</name>
    <name type="common">Chinese jujube</name>
    <name type="synonym">Ziziphus sativa</name>
    <dbReference type="NCBI Taxonomy" id="326968"/>
    <lineage>
        <taxon>Eukaryota</taxon>
        <taxon>Viridiplantae</taxon>
        <taxon>Streptophyta</taxon>
        <taxon>Embryophyta</taxon>
        <taxon>Tracheophyta</taxon>
        <taxon>Spermatophyta</taxon>
        <taxon>Magnoliopsida</taxon>
        <taxon>eudicotyledons</taxon>
        <taxon>Gunneridae</taxon>
        <taxon>Pentapetalae</taxon>
        <taxon>rosids</taxon>
        <taxon>fabids</taxon>
        <taxon>Rosales</taxon>
        <taxon>Rhamnaceae</taxon>
        <taxon>Paliureae</taxon>
        <taxon>Ziziphus</taxon>
    </lineage>
</organism>
<keyword evidence="7" id="KW-1185">Reference proteome</keyword>
<dbReference type="PRINTS" id="PR00404">
    <property type="entry name" value="MADSDOMAIN"/>
</dbReference>
<evidence type="ECO:0000313" key="7">
    <source>
        <dbReference type="Proteomes" id="UP001652623"/>
    </source>
</evidence>
<evidence type="ECO:0000256" key="2">
    <source>
        <dbReference type="ARBA" id="ARBA00023015"/>
    </source>
</evidence>
<keyword evidence="4" id="KW-0804">Transcription</keyword>
<evidence type="ECO:0000259" key="6">
    <source>
        <dbReference type="PROSITE" id="PS50066"/>
    </source>
</evidence>
<evidence type="ECO:0000256" key="5">
    <source>
        <dbReference type="ARBA" id="ARBA00023242"/>
    </source>
</evidence>
<dbReference type="RefSeq" id="XP_015881061.4">
    <property type="nucleotide sequence ID" value="XM_016025575.4"/>
</dbReference>
<protein>
    <submittedName>
        <fullName evidence="8">Agamous-like MADS-box protein AGL66</fullName>
    </submittedName>
</protein>
<dbReference type="SMART" id="SM00432">
    <property type="entry name" value="MADS"/>
    <property type="match status" value="1"/>
</dbReference>
<evidence type="ECO:0000313" key="8">
    <source>
        <dbReference type="RefSeq" id="XP_060672853.1"/>
    </source>
</evidence>
<keyword evidence="2" id="KW-0805">Transcription regulation</keyword>
<keyword evidence="5" id="KW-0539">Nucleus</keyword>
<keyword evidence="3" id="KW-0238">DNA-binding</keyword>
<proteinExistence type="predicted"/>
<dbReference type="SUPFAM" id="SSF55455">
    <property type="entry name" value="SRF-like"/>
    <property type="match status" value="1"/>
</dbReference>
<dbReference type="PROSITE" id="PS50066">
    <property type="entry name" value="MADS_BOX_2"/>
    <property type="match status" value="1"/>
</dbReference>
<dbReference type="Gene3D" id="3.40.1810.10">
    <property type="entry name" value="Transcription factor, MADS-box"/>
    <property type="match status" value="1"/>
</dbReference>
<evidence type="ECO:0000256" key="1">
    <source>
        <dbReference type="ARBA" id="ARBA00004123"/>
    </source>
</evidence>
<sequence length="113" mass="13096">MGRQKRLMMKIDNPCSRHTTYSKRRDGILKKASELSVLCDADVGLLMFSPSGRLTSFSSNGRIEDVFLRYVDQPNELRGGPVSNEDYFYQRLRELKHEGEMLEKLSKYDFLSP</sequence>
<dbReference type="Pfam" id="PF00319">
    <property type="entry name" value="SRF-TF"/>
    <property type="match status" value="1"/>
</dbReference>
<evidence type="ECO:0000256" key="4">
    <source>
        <dbReference type="ARBA" id="ARBA00023163"/>
    </source>
</evidence>
<name>A0ABM4A800_ZIZJJ</name>
<dbReference type="GeneID" id="132803614"/>
<comment type="subcellular location">
    <subcellularLocation>
        <location evidence="1">Nucleus</location>
    </subcellularLocation>
</comment>
<dbReference type="InterPro" id="IPR036879">
    <property type="entry name" value="TF_MADSbox_sf"/>
</dbReference>
<dbReference type="InterPro" id="IPR050142">
    <property type="entry name" value="MADS-box/MEF2_TF"/>
</dbReference>
<dbReference type="InterPro" id="IPR002100">
    <property type="entry name" value="TF_MADSbox"/>
</dbReference>
<feature type="domain" description="MADS-box" evidence="6">
    <location>
        <begin position="1"/>
        <end position="61"/>
    </location>
</feature>
<accession>A0ABM4A800</accession>